<evidence type="ECO:0000256" key="1">
    <source>
        <dbReference type="SAM" id="SignalP"/>
    </source>
</evidence>
<dbReference type="SUPFAM" id="SSF52266">
    <property type="entry name" value="SGNH hydrolase"/>
    <property type="match status" value="1"/>
</dbReference>
<dbReference type="PANTHER" id="PTHR30383:SF5">
    <property type="entry name" value="SGNH HYDROLASE-TYPE ESTERASE DOMAIN-CONTAINING PROTEIN"/>
    <property type="match status" value="1"/>
</dbReference>
<organism evidence="3 4">
    <name type="scientific">Pedobacter nutrimenti</name>
    <dbReference type="NCBI Taxonomy" id="1241337"/>
    <lineage>
        <taxon>Bacteria</taxon>
        <taxon>Pseudomonadati</taxon>
        <taxon>Bacteroidota</taxon>
        <taxon>Sphingobacteriia</taxon>
        <taxon>Sphingobacteriales</taxon>
        <taxon>Sphingobacteriaceae</taxon>
        <taxon>Pedobacter</taxon>
    </lineage>
</organism>
<dbReference type="GO" id="GO:0004622">
    <property type="term" value="F:phosphatidylcholine lysophospholipase activity"/>
    <property type="evidence" value="ECO:0007669"/>
    <property type="project" value="TreeGrafter"/>
</dbReference>
<evidence type="ECO:0000259" key="2">
    <source>
        <dbReference type="Pfam" id="PF13472"/>
    </source>
</evidence>
<accession>A0A318UVJ1</accession>
<dbReference type="EMBL" id="QKLU01000002">
    <property type="protein sequence ID" value="PYF75669.1"/>
    <property type="molecule type" value="Genomic_DNA"/>
</dbReference>
<dbReference type="OrthoDB" id="9794725at2"/>
<proteinExistence type="predicted"/>
<feature type="domain" description="SGNH hydrolase-type esterase" evidence="2">
    <location>
        <begin position="66"/>
        <end position="228"/>
    </location>
</feature>
<evidence type="ECO:0000313" key="4">
    <source>
        <dbReference type="Proteomes" id="UP000248198"/>
    </source>
</evidence>
<keyword evidence="4" id="KW-1185">Reference proteome</keyword>
<dbReference type="Proteomes" id="UP000248198">
    <property type="component" value="Unassembled WGS sequence"/>
</dbReference>
<dbReference type="RefSeq" id="WP_110828059.1">
    <property type="nucleotide sequence ID" value="NZ_QKLU01000002.1"/>
</dbReference>
<dbReference type="InterPro" id="IPR051532">
    <property type="entry name" value="Ester_Hydrolysis_Enzymes"/>
</dbReference>
<evidence type="ECO:0000313" key="3">
    <source>
        <dbReference type="EMBL" id="PYF75669.1"/>
    </source>
</evidence>
<dbReference type="Pfam" id="PF13472">
    <property type="entry name" value="Lipase_GDSL_2"/>
    <property type="match status" value="1"/>
</dbReference>
<dbReference type="InterPro" id="IPR013830">
    <property type="entry name" value="SGNH_hydro"/>
</dbReference>
<dbReference type="PANTHER" id="PTHR30383">
    <property type="entry name" value="THIOESTERASE 1/PROTEASE 1/LYSOPHOSPHOLIPASE L1"/>
    <property type="match status" value="1"/>
</dbReference>
<dbReference type="InterPro" id="IPR036514">
    <property type="entry name" value="SGNH_hydro_sf"/>
</dbReference>
<dbReference type="Gene3D" id="3.40.50.1110">
    <property type="entry name" value="SGNH hydrolase"/>
    <property type="match status" value="1"/>
</dbReference>
<dbReference type="AlphaFoldDB" id="A0A318UVJ1"/>
<feature type="signal peptide" evidence="1">
    <location>
        <begin position="1"/>
        <end position="20"/>
    </location>
</feature>
<name>A0A318UVJ1_9SPHI</name>
<dbReference type="CDD" id="cd04501">
    <property type="entry name" value="SGNH_hydrolase_like_4"/>
    <property type="match status" value="1"/>
</dbReference>
<gene>
    <name evidence="3" type="ORF">B0O44_102222</name>
</gene>
<feature type="chain" id="PRO_5016451605" evidence="1">
    <location>
        <begin position="21"/>
        <end position="245"/>
    </location>
</feature>
<keyword evidence="1" id="KW-0732">Signal</keyword>
<sequence>MNLRKPLKITFILVCVFNFAAPAQEKPVPAAQKIKEQDWAALKFYQQANQNADLEHPKENRVVLMGNSITQLWQRVDSNFFKAHKNYINRGISGQTTPQMLLRFRQDVINLKPRILVLLGGTNDLAGNTGPATVDEIFGNLVSMMELARTNGIKVVICSVLPVYDYPWRKGLEPVEKIARLNELLQKYAKEQQLVYLDYYQVMKDERKGMKADLSGDGVHPNLKGYQLMEPLLVSAVAAAGKNKK</sequence>
<comment type="caution">
    <text evidence="3">The sequence shown here is derived from an EMBL/GenBank/DDBJ whole genome shotgun (WGS) entry which is preliminary data.</text>
</comment>
<protein>
    <submittedName>
        <fullName evidence="3">Lysophospholipase L1-like esterase</fullName>
    </submittedName>
</protein>
<reference evidence="3 4" key="1">
    <citation type="submission" date="2018-06" db="EMBL/GenBank/DDBJ databases">
        <title>Genomic Encyclopedia of Archaeal and Bacterial Type Strains, Phase II (KMG-II): from individual species to whole genera.</title>
        <authorList>
            <person name="Goeker M."/>
        </authorList>
    </citation>
    <scope>NUCLEOTIDE SEQUENCE [LARGE SCALE GENOMIC DNA]</scope>
    <source>
        <strain evidence="3 4">DSM 27372</strain>
    </source>
</reference>